<dbReference type="AlphaFoldDB" id="A0A371NBB5"/>
<protein>
    <recommendedName>
        <fullName evidence="6">Thiamine thiazole synthase</fullName>
        <ecNumber evidence="6">2.4.2.59</ecNumber>
    </recommendedName>
</protein>
<name>A0A371NBB5_9EURY</name>
<dbReference type="GO" id="GO:0005506">
    <property type="term" value="F:iron ion binding"/>
    <property type="evidence" value="ECO:0007669"/>
    <property type="project" value="UniProtKB-UniRule"/>
</dbReference>
<organism evidence="7 8">
    <name type="scientific">Methanothermobacter defluvii</name>
    <dbReference type="NCBI Taxonomy" id="49339"/>
    <lineage>
        <taxon>Archaea</taxon>
        <taxon>Methanobacteriati</taxon>
        <taxon>Methanobacteriota</taxon>
        <taxon>Methanomada group</taxon>
        <taxon>Methanobacteria</taxon>
        <taxon>Methanobacteriales</taxon>
        <taxon>Methanobacteriaceae</taxon>
        <taxon>Methanothermobacter</taxon>
    </lineage>
</organism>
<dbReference type="EMBL" id="QREL01000002">
    <property type="protein sequence ID" value="REE26325.1"/>
    <property type="molecule type" value="Genomic_DNA"/>
</dbReference>
<feature type="binding site" evidence="6">
    <location>
        <position position="163"/>
    </location>
    <ligand>
        <name>Fe cation</name>
        <dbReference type="ChEBI" id="CHEBI:24875"/>
        <note>ligand shared between two adjacent protomers</note>
    </ligand>
</feature>
<dbReference type="HAMAP" id="MF_00304">
    <property type="entry name" value="Thi4"/>
    <property type="match status" value="1"/>
</dbReference>
<dbReference type="InterPro" id="IPR002922">
    <property type="entry name" value="Thi4_fam"/>
</dbReference>
<feature type="binding site" description="in other chain" evidence="6">
    <location>
        <begin position="63"/>
        <end position="64"/>
    </location>
    <ligand>
        <name>NAD(+)</name>
        <dbReference type="ChEBI" id="CHEBI:57540"/>
        <note>ligand shared between two adjacent protomers</note>
    </ligand>
</feature>
<feature type="binding site" description="in other chain" evidence="6">
    <location>
        <position position="178"/>
    </location>
    <ligand>
        <name>Fe cation</name>
        <dbReference type="ChEBI" id="CHEBI:24875"/>
        <note>ligand shared between two adjacent protomers</note>
    </ligand>
</feature>
<dbReference type="GO" id="GO:0016763">
    <property type="term" value="F:pentosyltransferase activity"/>
    <property type="evidence" value="ECO:0007669"/>
    <property type="project" value="UniProtKB-UniRule"/>
</dbReference>
<comment type="pathway">
    <text evidence="6">Cofactor biosynthesis; thiamine diphosphate biosynthesis.</text>
</comment>
<dbReference type="UniPathway" id="UPA00060"/>
<feature type="binding site" description="in other chain" evidence="6">
    <location>
        <position position="135"/>
    </location>
    <ligand>
        <name>NAD(+)</name>
        <dbReference type="ChEBI" id="CHEBI:57540"/>
        <note>ligand shared between two adjacent protomers</note>
    </ligand>
</feature>
<evidence type="ECO:0000256" key="4">
    <source>
        <dbReference type="ARBA" id="ARBA00023004"/>
    </source>
</evidence>
<keyword evidence="4 6" id="KW-0408">Iron</keyword>
<dbReference type="EC" id="2.4.2.59" evidence="6"/>
<evidence type="ECO:0000256" key="1">
    <source>
        <dbReference type="ARBA" id="ARBA00022679"/>
    </source>
</evidence>
<comment type="cofactor">
    <cofactor evidence="6">
        <name>Fe(2+)</name>
        <dbReference type="ChEBI" id="CHEBI:29033"/>
    </cofactor>
</comment>
<comment type="caution">
    <text evidence="6">Lacks conserved residue(s) required for the propagation of feature annotation.</text>
</comment>
<comment type="function">
    <text evidence="6">Involved in the biosynthesis of the thiazole moiety of thiamine. Catalyzes the conversion of NAD and glycine to adenosine diphosphate 5-(2-hydroxyethyl)-4-methylthiazole-2-carboxylate (ADT), an adenylated thiazole intermediate, using free sulfide as a source of sulfur.</text>
</comment>
<sequence>MEIHAGVKMKLDDIKISRAIVEGYMEDLLDYMEMDVAIGGGGPSGLTAGYYLARAGLKVALFERKLSIGGGMWGGGMMFNKIVVQDEGREILDEFGIRSEPYDEGYHVADSVEATSTLCSRACQAGLKIFNLMSIEDVMIRDEGITGLVLNWSSVEMAGLHVDPLTVRAGAVIDATGHDCEIVKVVERKIGPELNTPDGRIQGERSMWADVGEAALIENTREVYPNLYVAGMASNAVYGAPRMGPIFGGMLVSGRRVAEMIIEKLK</sequence>
<dbReference type="PANTHER" id="PTHR43422">
    <property type="entry name" value="THIAMINE THIAZOLE SYNTHASE"/>
    <property type="match status" value="1"/>
</dbReference>
<dbReference type="GO" id="GO:0009228">
    <property type="term" value="P:thiamine biosynthetic process"/>
    <property type="evidence" value="ECO:0007669"/>
    <property type="project" value="UniProtKB-KW"/>
</dbReference>
<gene>
    <name evidence="6" type="primary">thi4</name>
    <name evidence="7" type="ORF">C7452_1287</name>
</gene>
<proteinExistence type="inferred from homology"/>
<evidence type="ECO:0000256" key="2">
    <source>
        <dbReference type="ARBA" id="ARBA00022723"/>
    </source>
</evidence>
<evidence type="ECO:0000256" key="6">
    <source>
        <dbReference type="HAMAP-Rule" id="MF_00304"/>
    </source>
</evidence>
<feature type="binding site" evidence="6">
    <location>
        <position position="242"/>
    </location>
    <ligand>
        <name>glycine</name>
        <dbReference type="ChEBI" id="CHEBI:57305"/>
    </ligand>
</feature>
<comment type="subunit">
    <text evidence="6">Homooctamer; tetramer of dimers.</text>
</comment>
<dbReference type="PRINTS" id="PR00419">
    <property type="entry name" value="ADXRDTASE"/>
</dbReference>
<dbReference type="Proteomes" id="UP000256864">
    <property type="component" value="Unassembled WGS sequence"/>
</dbReference>
<dbReference type="InterPro" id="IPR036188">
    <property type="entry name" value="FAD/NAD-bd_sf"/>
</dbReference>
<dbReference type="Pfam" id="PF01946">
    <property type="entry name" value="Thi4"/>
    <property type="match status" value="1"/>
</dbReference>
<comment type="caution">
    <text evidence="7">The sequence shown here is derived from an EMBL/GenBank/DDBJ whole genome shotgun (WGS) entry which is preliminary data.</text>
</comment>
<keyword evidence="3 6" id="KW-0784">Thiamine biosynthesis</keyword>
<feature type="binding site" description="in other chain" evidence="6">
    <location>
        <position position="44"/>
    </location>
    <ligand>
        <name>NAD(+)</name>
        <dbReference type="ChEBI" id="CHEBI:57540"/>
        <note>ligand shared between two adjacent protomers</note>
    </ligand>
</feature>
<keyword evidence="2 6" id="KW-0479">Metal-binding</keyword>
<evidence type="ECO:0000313" key="7">
    <source>
        <dbReference type="EMBL" id="REE26325.1"/>
    </source>
</evidence>
<comment type="catalytic activity">
    <reaction evidence="6">
        <text>hydrogen sulfide + glycine + NAD(+) = ADP-5-ethyl-4-methylthiazole-2-carboxylate + nicotinamide + 3 H2O + H(+)</text>
        <dbReference type="Rhea" id="RHEA:55704"/>
        <dbReference type="ChEBI" id="CHEBI:15377"/>
        <dbReference type="ChEBI" id="CHEBI:15378"/>
        <dbReference type="ChEBI" id="CHEBI:17154"/>
        <dbReference type="ChEBI" id="CHEBI:29919"/>
        <dbReference type="ChEBI" id="CHEBI:57305"/>
        <dbReference type="ChEBI" id="CHEBI:57540"/>
        <dbReference type="ChEBI" id="CHEBI:139151"/>
        <dbReference type="EC" id="2.4.2.59"/>
    </reaction>
</comment>
<dbReference type="NCBIfam" id="TIGR00292">
    <property type="entry name" value="sulfide-dependent adenosine diphosphate thiazole synthase"/>
    <property type="match status" value="1"/>
</dbReference>
<keyword evidence="8" id="KW-1185">Reference proteome</keyword>
<keyword evidence="5 6" id="KW-0520">NAD</keyword>
<feature type="binding site" description="in other chain" evidence="6">
    <location>
        <position position="232"/>
    </location>
    <ligand>
        <name>NAD(+)</name>
        <dbReference type="ChEBI" id="CHEBI:57540"/>
        <note>ligand shared between two adjacent protomers</note>
    </ligand>
</feature>
<accession>A0A371NBB5</accession>
<dbReference type="GO" id="GO:0052837">
    <property type="term" value="P:thiazole biosynthetic process"/>
    <property type="evidence" value="ECO:0007669"/>
    <property type="project" value="UniProtKB-UniRule"/>
</dbReference>
<feature type="binding site" evidence="6">
    <location>
        <begin position="161"/>
        <end position="163"/>
    </location>
    <ligand>
        <name>NAD(+)</name>
        <dbReference type="ChEBI" id="CHEBI:57540"/>
        <note>ligand shared between two adjacent protomers</note>
    </ligand>
</feature>
<dbReference type="PANTHER" id="PTHR43422:SF3">
    <property type="entry name" value="THIAMINE THIAZOLE SYNTHASE"/>
    <property type="match status" value="1"/>
</dbReference>
<comment type="similarity">
    <text evidence="6">Belongs to the THI4 family.</text>
</comment>
<keyword evidence="1 6" id="KW-0808">Transferase</keyword>
<evidence type="ECO:0000313" key="8">
    <source>
        <dbReference type="Proteomes" id="UP000256864"/>
    </source>
</evidence>
<dbReference type="SUPFAM" id="SSF51905">
    <property type="entry name" value="FAD/NAD(P)-binding domain"/>
    <property type="match status" value="1"/>
</dbReference>
<dbReference type="InterPro" id="IPR022828">
    <property type="entry name" value="Thi4_prok"/>
</dbReference>
<dbReference type="GO" id="GO:0009229">
    <property type="term" value="P:thiamine diphosphate biosynthetic process"/>
    <property type="evidence" value="ECO:0007669"/>
    <property type="project" value="UniProtKB-UniRule"/>
</dbReference>
<feature type="binding site" description="in other chain" evidence="6">
    <location>
        <position position="71"/>
    </location>
    <ligand>
        <name>NAD(+)</name>
        <dbReference type="ChEBI" id="CHEBI:57540"/>
        <note>ligand shared between two adjacent protomers</note>
    </ligand>
</feature>
<evidence type="ECO:0000256" key="5">
    <source>
        <dbReference type="ARBA" id="ARBA00023027"/>
    </source>
</evidence>
<reference evidence="7 8" key="1">
    <citation type="submission" date="2018-07" db="EMBL/GenBank/DDBJ databases">
        <title>Genomic Encyclopedia of Type Strains, Phase IV (KMG-IV): sequencing the most valuable type-strain genomes for metagenomic binning, comparative biology and taxonomic classification.</title>
        <authorList>
            <person name="Goeker M."/>
        </authorList>
    </citation>
    <scope>NUCLEOTIDE SEQUENCE [LARGE SCALE GENOMIC DNA]</scope>
    <source>
        <strain evidence="7 8">DSM 7466</strain>
    </source>
</reference>
<dbReference type="Gene3D" id="3.50.50.60">
    <property type="entry name" value="FAD/NAD(P)-binding domain"/>
    <property type="match status" value="1"/>
</dbReference>
<evidence type="ECO:0000256" key="3">
    <source>
        <dbReference type="ARBA" id="ARBA00022977"/>
    </source>
</evidence>